<dbReference type="EMBL" id="JBHLVF010000010">
    <property type="protein sequence ID" value="MFC0391244.1"/>
    <property type="molecule type" value="Genomic_DNA"/>
</dbReference>
<dbReference type="Gene3D" id="1.10.10.10">
    <property type="entry name" value="Winged helix-like DNA-binding domain superfamily/Winged helix DNA-binding domain"/>
    <property type="match status" value="1"/>
</dbReference>
<dbReference type="PRINTS" id="PR00035">
    <property type="entry name" value="HTHGNTR"/>
</dbReference>
<dbReference type="Proteomes" id="UP001589818">
    <property type="component" value="Unassembled WGS sequence"/>
</dbReference>
<organism evidence="5 6">
    <name type="scientific">Paenibacillus mendelii</name>
    <dbReference type="NCBI Taxonomy" id="206163"/>
    <lineage>
        <taxon>Bacteria</taxon>
        <taxon>Bacillati</taxon>
        <taxon>Bacillota</taxon>
        <taxon>Bacilli</taxon>
        <taxon>Bacillales</taxon>
        <taxon>Paenibacillaceae</taxon>
        <taxon>Paenibacillus</taxon>
    </lineage>
</organism>
<dbReference type="SMART" id="SM00345">
    <property type="entry name" value="HTH_GNTR"/>
    <property type="match status" value="1"/>
</dbReference>
<dbReference type="InterPro" id="IPR036388">
    <property type="entry name" value="WH-like_DNA-bd_sf"/>
</dbReference>
<accession>A0ABV6J712</accession>
<dbReference type="PROSITE" id="PS50949">
    <property type="entry name" value="HTH_GNTR"/>
    <property type="match status" value="1"/>
</dbReference>
<evidence type="ECO:0000313" key="6">
    <source>
        <dbReference type="Proteomes" id="UP001589818"/>
    </source>
</evidence>
<dbReference type="InterPro" id="IPR008920">
    <property type="entry name" value="TF_FadR/GntR_C"/>
</dbReference>
<evidence type="ECO:0000259" key="4">
    <source>
        <dbReference type="PROSITE" id="PS50949"/>
    </source>
</evidence>
<dbReference type="PANTHER" id="PTHR43537:SF5">
    <property type="entry name" value="UXU OPERON TRANSCRIPTIONAL REGULATOR"/>
    <property type="match status" value="1"/>
</dbReference>
<name>A0ABV6J712_9BACL</name>
<dbReference type="InterPro" id="IPR000524">
    <property type="entry name" value="Tscrpt_reg_HTH_GntR"/>
</dbReference>
<keyword evidence="2" id="KW-0238">DNA-binding</keyword>
<keyword evidence="1" id="KW-0805">Transcription regulation</keyword>
<dbReference type="PANTHER" id="PTHR43537">
    <property type="entry name" value="TRANSCRIPTIONAL REGULATOR, GNTR FAMILY"/>
    <property type="match status" value="1"/>
</dbReference>
<sequence>MGKIKKVHVHELVSKEIQNYISEHQLKEGDKLPSVEEMTNMFGVGRSSLREALRYLEAVDIVKVENGKGIFVNDVNMFRFTGKFKIENEKRFLLHVLEVRRALEGKSIELAARRITPAQIIELDQCLKEYKRLKEAGKDTSQVDLAFHRMIIKASGNTILESVLHSISGMYEKFFNEPLGEKQLFDETYPFHITMYEAIAKHDWVEAVAEFNKMMDCIEELIKAYN</sequence>
<evidence type="ECO:0000256" key="3">
    <source>
        <dbReference type="ARBA" id="ARBA00023163"/>
    </source>
</evidence>
<proteinExistence type="predicted"/>
<evidence type="ECO:0000313" key="5">
    <source>
        <dbReference type="EMBL" id="MFC0391244.1"/>
    </source>
</evidence>
<reference evidence="5 6" key="1">
    <citation type="submission" date="2024-09" db="EMBL/GenBank/DDBJ databases">
        <authorList>
            <person name="Sun Q."/>
            <person name="Mori K."/>
        </authorList>
    </citation>
    <scope>NUCLEOTIDE SEQUENCE [LARGE SCALE GENOMIC DNA]</scope>
    <source>
        <strain evidence="5 6">CCM 4839</strain>
    </source>
</reference>
<dbReference type="Pfam" id="PF00392">
    <property type="entry name" value="GntR"/>
    <property type="match status" value="1"/>
</dbReference>
<dbReference type="RefSeq" id="WP_204818107.1">
    <property type="nucleotide sequence ID" value="NZ_JANHOF010000004.1"/>
</dbReference>
<dbReference type="Pfam" id="PF07729">
    <property type="entry name" value="FCD"/>
    <property type="match status" value="1"/>
</dbReference>
<dbReference type="SUPFAM" id="SSF48008">
    <property type="entry name" value="GntR ligand-binding domain-like"/>
    <property type="match status" value="1"/>
</dbReference>
<dbReference type="InterPro" id="IPR036390">
    <property type="entry name" value="WH_DNA-bd_sf"/>
</dbReference>
<keyword evidence="3" id="KW-0804">Transcription</keyword>
<protein>
    <submittedName>
        <fullName evidence="5">FadR/GntR family transcriptional regulator</fullName>
    </submittedName>
</protein>
<comment type="caution">
    <text evidence="5">The sequence shown here is derived from an EMBL/GenBank/DDBJ whole genome shotgun (WGS) entry which is preliminary data.</text>
</comment>
<evidence type="ECO:0000256" key="2">
    <source>
        <dbReference type="ARBA" id="ARBA00023125"/>
    </source>
</evidence>
<dbReference type="Gene3D" id="1.20.120.530">
    <property type="entry name" value="GntR ligand-binding domain-like"/>
    <property type="match status" value="1"/>
</dbReference>
<dbReference type="InterPro" id="IPR011711">
    <property type="entry name" value="GntR_C"/>
</dbReference>
<gene>
    <name evidence="5" type="ORF">ACFFJ8_07620</name>
</gene>
<keyword evidence="6" id="KW-1185">Reference proteome</keyword>
<dbReference type="SMART" id="SM00895">
    <property type="entry name" value="FCD"/>
    <property type="match status" value="1"/>
</dbReference>
<evidence type="ECO:0000256" key="1">
    <source>
        <dbReference type="ARBA" id="ARBA00023015"/>
    </source>
</evidence>
<dbReference type="CDD" id="cd07377">
    <property type="entry name" value="WHTH_GntR"/>
    <property type="match status" value="1"/>
</dbReference>
<dbReference type="SUPFAM" id="SSF46785">
    <property type="entry name" value="Winged helix' DNA-binding domain"/>
    <property type="match status" value="1"/>
</dbReference>
<feature type="domain" description="HTH gntR-type" evidence="4">
    <location>
        <begin position="7"/>
        <end position="75"/>
    </location>
</feature>